<dbReference type="InterPro" id="IPR002821">
    <property type="entry name" value="Hydantoinase_A"/>
</dbReference>
<name>A9A046_DESOH</name>
<feature type="domain" description="Hydantoinase A/oxoprolinase" evidence="1">
    <location>
        <begin position="178"/>
        <end position="460"/>
    </location>
</feature>
<dbReference type="RefSeq" id="WP_012176575.1">
    <property type="nucleotide sequence ID" value="NC_009943.1"/>
</dbReference>
<dbReference type="EMBL" id="CP000859">
    <property type="protein sequence ID" value="ABW68965.1"/>
    <property type="molecule type" value="Genomic_DNA"/>
</dbReference>
<dbReference type="InterPro" id="IPR008040">
    <property type="entry name" value="Hydant_A_N"/>
</dbReference>
<dbReference type="HOGENOM" id="CLU_014140_2_0_7"/>
<dbReference type="eggNOG" id="COG0145">
    <property type="taxonomic scope" value="Bacteria"/>
</dbReference>
<proteinExistence type="predicted"/>
<dbReference type="Pfam" id="PF05378">
    <property type="entry name" value="Hydant_A_N"/>
    <property type="match status" value="1"/>
</dbReference>
<sequence>MIIGLDVGGTHTDVVLLDKDGLIKDIKVPTDETNLFQTVLSGIEQISKNIKPKAIERIVLSTTLTTNAIVQGLTPDFGMIVLSGPGIDPEAFRTHEHYYPIRGALDHRGRETEPIDMEQLKYVTRKLKSAGIRHVGVVGKFSARNPIHEQKVRDALRKSFRKVFLGHWISGSLNFPRRIATTFLNASVYPLHKKFFEAVQKSLDSKGLRIPIHVLKADGGTMSLESSMNFPGQTILSGPAASIMGAIPFCEKGEEVIVLDIGGTTTDIGVVLNQVPVLEPVGIELAGHKTLIRALKTTSVGLGGDSVLALADGLLKIGPGRRGRAMAFGGPEPTPTDALRILDRIATGDQQKSLAGMQELAARMEMPVVQAAEHIYQHFCGEVIRHAMALVDEINSKPLYTVREYLEGHTVRPNKILVLGGPAPCFARELELLSGIPTMVVPKWGVANAMGAAFARTTSEVTLFADTQRGILTAPEENFFDKITSSFSREDAVKKTLALLKKKALGRGASEADLEMEVVENLQFNMVRGFSAAGRNIRIKAQVVPGLISGYDVIARKLTAEMAMQAEAGNVC</sequence>
<dbReference type="GO" id="GO:0006749">
    <property type="term" value="P:glutathione metabolic process"/>
    <property type="evidence" value="ECO:0007669"/>
    <property type="project" value="TreeGrafter"/>
</dbReference>
<dbReference type="PANTHER" id="PTHR11365:SF2">
    <property type="entry name" value="5-OXOPROLINASE"/>
    <property type="match status" value="1"/>
</dbReference>
<dbReference type="PANTHER" id="PTHR11365">
    <property type="entry name" value="5-OXOPROLINASE RELATED"/>
    <property type="match status" value="1"/>
</dbReference>
<accession>A9A046</accession>
<dbReference type="KEGG" id="dol:Dole_3162"/>
<dbReference type="GO" id="GO:0017168">
    <property type="term" value="F:5-oxoprolinase (ATP-hydrolyzing) activity"/>
    <property type="evidence" value="ECO:0007669"/>
    <property type="project" value="TreeGrafter"/>
</dbReference>
<dbReference type="Proteomes" id="UP000008561">
    <property type="component" value="Chromosome"/>
</dbReference>
<dbReference type="InterPro" id="IPR045079">
    <property type="entry name" value="Oxoprolinase-like"/>
</dbReference>
<evidence type="ECO:0000259" key="1">
    <source>
        <dbReference type="Pfam" id="PF01968"/>
    </source>
</evidence>
<protein>
    <submittedName>
        <fullName evidence="3">Hydantoinase/oxoprolinase</fullName>
    </submittedName>
</protein>
<dbReference type="Pfam" id="PF01968">
    <property type="entry name" value="Hydantoinase_A"/>
    <property type="match status" value="1"/>
</dbReference>
<gene>
    <name evidence="3" type="ordered locus">Dole_3162</name>
</gene>
<dbReference type="SUPFAM" id="SSF53067">
    <property type="entry name" value="Actin-like ATPase domain"/>
    <property type="match status" value="2"/>
</dbReference>
<dbReference type="InterPro" id="IPR043129">
    <property type="entry name" value="ATPase_NBD"/>
</dbReference>
<dbReference type="STRING" id="96561.Dole_3162"/>
<reference evidence="3 4" key="1">
    <citation type="submission" date="2007-10" db="EMBL/GenBank/DDBJ databases">
        <title>Complete sequence of Desulfococcus oleovorans Hxd3.</title>
        <authorList>
            <consortium name="US DOE Joint Genome Institute"/>
            <person name="Copeland A."/>
            <person name="Lucas S."/>
            <person name="Lapidus A."/>
            <person name="Barry K."/>
            <person name="Glavina del Rio T."/>
            <person name="Dalin E."/>
            <person name="Tice H."/>
            <person name="Pitluck S."/>
            <person name="Kiss H."/>
            <person name="Brettin T."/>
            <person name="Bruce D."/>
            <person name="Detter J.C."/>
            <person name="Han C."/>
            <person name="Schmutz J."/>
            <person name="Larimer F."/>
            <person name="Land M."/>
            <person name="Hauser L."/>
            <person name="Kyrpides N."/>
            <person name="Kim E."/>
            <person name="Wawrik B."/>
            <person name="Richardson P."/>
        </authorList>
    </citation>
    <scope>NUCLEOTIDE SEQUENCE [LARGE SCALE GENOMIC DNA]</scope>
    <source>
        <strain evidence="4">DSM 6200 / JCM 39069 / Hxd3</strain>
    </source>
</reference>
<dbReference type="GO" id="GO:0005829">
    <property type="term" value="C:cytosol"/>
    <property type="evidence" value="ECO:0007669"/>
    <property type="project" value="TreeGrafter"/>
</dbReference>
<keyword evidence="4" id="KW-1185">Reference proteome</keyword>
<feature type="domain" description="Hydantoinase/oxoprolinase N-terminal" evidence="2">
    <location>
        <begin position="3"/>
        <end position="158"/>
    </location>
</feature>
<dbReference type="OrthoDB" id="9814788at2"/>
<dbReference type="AlphaFoldDB" id="A9A046"/>
<evidence type="ECO:0000313" key="4">
    <source>
        <dbReference type="Proteomes" id="UP000008561"/>
    </source>
</evidence>
<dbReference type="Gene3D" id="3.30.420.40">
    <property type="match status" value="1"/>
</dbReference>
<organism evidence="3 4">
    <name type="scientific">Desulfosudis oleivorans (strain DSM 6200 / JCM 39069 / Hxd3)</name>
    <name type="common">Desulfococcus oleovorans</name>
    <dbReference type="NCBI Taxonomy" id="96561"/>
    <lineage>
        <taxon>Bacteria</taxon>
        <taxon>Pseudomonadati</taxon>
        <taxon>Thermodesulfobacteriota</taxon>
        <taxon>Desulfobacteria</taxon>
        <taxon>Desulfobacterales</taxon>
        <taxon>Desulfosudaceae</taxon>
        <taxon>Desulfosudis</taxon>
    </lineage>
</organism>
<evidence type="ECO:0000313" key="3">
    <source>
        <dbReference type="EMBL" id="ABW68965.1"/>
    </source>
</evidence>
<evidence type="ECO:0000259" key="2">
    <source>
        <dbReference type="Pfam" id="PF05378"/>
    </source>
</evidence>